<dbReference type="InterPro" id="IPR023842">
    <property type="entry name" value="Bacillithiol_biosynth_BshB1"/>
</dbReference>
<evidence type="ECO:0000313" key="3">
    <source>
        <dbReference type="Proteomes" id="UP000257144"/>
    </source>
</evidence>
<dbReference type="Proteomes" id="UP000257144">
    <property type="component" value="Unassembled WGS sequence"/>
</dbReference>
<gene>
    <name evidence="2" type="primary">bshB1</name>
    <name evidence="2" type="ORF">DRW41_12570</name>
</gene>
<dbReference type="EMBL" id="QNQT01000005">
    <property type="protein sequence ID" value="RDU36365.1"/>
    <property type="molecule type" value="Genomic_DNA"/>
</dbReference>
<dbReference type="InterPro" id="IPR003737">
    <property type="entry name" value="GlcNAc_PI_deacetylase-related"/>
</dbReference>
<dbReference type="SUPFAM" id="SSF102588">
    <property type="entry name" value="LmbE-like"/>
    <property type="match status" value="1"/>
</dbReference>
<dbReference type="AlphaFoldDB" id="A0A3D8GPE8"/>
<dbReference type="Gene3D" id="3.40.50.10320">
    <property type="entry name" value="LmbE-like"/>
    <property type="match status" value="1"/>
</dbReference>
<comment type="caution">
    <text evidence="2">The sequence shown here is derived from an EMBL/GenBank/DDBJ whole genome shotgun (WGS) entry which is preliminary data.</text>
</comment>
<comment type="cofactor">
    <cofactor evidence="1">
        <name>Zn(2+)</name>
        <dbReference type="ChEBI" id="CHEBI:29105"/>
    </cofactor>
</comment>
<organism evidence="2 3">
    <name type="scientific">Neobacillus piezotolerans</name>
    <dbReference type="NCBI Taxonomy" id="2259171"/>
    <lineage>
        <taxon>Bacteria</taxon>
        <taxon>Bacillati</taxon>
        <taxon>Bacillota</taxon>
        <taxon>Bacilli</taxon>
        <taxon>Bacillales</taxon>
        <taxon>Bacillaceae</taxon>
        <taxon>Neobacillus</taxon>
    </lineage>
</organism>
<evidence type="ECO:0000256" key="1">
    <source>
        <dbReference type="ARBA" id="ARBA00001947"/>
    </source>
</evidence>
<dbReference type="InterPro" id="IPR024078">
    <property type="entry name" value="LmbE-like_dom_sf"/>
</dbReference>
<dbReference type="PANTHER" id="PTHR12993:SF30">
    <property type="entry name" value="N-ACETYL-ALPHA-D-GLUCOSAMINYL L-MALATE DEACETYLASE 1"/>
    <property type="match status" value="1"/>
</dbReference>
<dbReference type="GO" id="GO:0071793">
    <property type="term" value="P:bacillithiol biosynthetic process"/>
    <property type="evidence" value="ECO:0007669"/>
    <property type="project" value="InterPro"/>
</dbReference>
<evidence type="ECO:0000313" key="2">
    <source>
        <dbReference type="EMBL" id="RDU36365.1"/>
    </source>
</evidence>
<dbReference type="RefSeq" id="WP_115452359.1">
    <property type="nucleotide sequence ID" value="NZ_QNQT01000005.1"/>
</dbReference>
<sequence>MKEPFSGVDILAFGAHADDVEIGMGGAIAKFSARGKKIVICDLTQAELSSNGDVETRKKEAGEAAAILGAERLALDLPDRGLFLEQEYIRKIVAAIRKYRPKVIFAPYLEDRHPDHGNCALLVREAVFSAGIRKYEDGTGSPPFKAAALHYYMINGFHSPDFLIDISDYIDKKREALNSYKSQFVKSAESFDTPLVNGYIESIEARESLFGKQAGVMFAEGFKTGAPLLLDLDLIGERKK</sequence>
<dbReference type="GO" id="GO:0019213">
    <property type="term" value="F:deacetylase activity"/>
    <property type="evidence" value="ECO:0007669"/>
    <property type="project" value="InterPro"/>
</dbReference>
<dbReference type="Pfam" id="PF02585">
    <property type="entry name" value="PIG-L"/>
    <property type="match status" value="1"/>
</dbReference>
<keyword evidence="3" id="KW-1185">Reference proteome</keyword>
<accession>A0A3D8GPE8</accession>
<dbReference type="PANTHER" id="PTHR12993">
    <property type="entry name" value="N-ACETYLGLUCOSAMINYL-PHOSPHATIDYLINOSITOL DE-N-ACETYLASE-RELATED"/>
    <property type="match status" value="1"/>
</dbReference>
<dbReference type="NCBIfam" id="TIGR04001">
    <property type="entry name" value="thiol_BshB1"/>
    <property type="match status" value="1"/>
</dbReference>
<dbReference type="OrthoDB" id="9778719at2"/>
<name>A0A3D8GPE8_9BACI</name>
<protein>
    <submittedName>
        <fullName evidence="2">Bacillithiol biosynthesis deacetylase BshB1</fullName>
    </submittedName>
</protein>
<proteinExistence type="predicted"/>
<reference evidence="2 3" key="1">
    <citation type="submission" date="2018-07" db="EMBL/GenBank/DDBJ databases">
        <title>Bacillus sp. YLB-04 draft genome sequence.</title>
        <authorList>
            <person name="Yu L."/>
            <person name="Tang X."/>
        </authorList>
    </citation>
    <scope>NUCLEOTIDE SEQUENCE [LARGE SCALE GENOMIC DNA]</scope>
    <source>
        <strain evidence="2 3">YLB-04</strain>
    </source>
</reference>
<dbReference type="GO" id="GO:0016811">
    <property type="term" value="F:hydrolase activity, acting on carbon-nitrogen (but not peptide) bonds, in linear amides"/>
    <property type="evidence" value="ECO:0007669"/>
    <property type="project" value="TreeGrafter"/>
</dbReference>